<dbReference type="Proteomes" id="UP000467132">
    <property type="component" value="Unassembled WGS sequence"/>
</dbReference>
<keyword evidence="4" id="KW-1185">Reference proteome</keyword>
<comment type="similarity">
    <text evidence="1">Belongs to the DprA/Smf family.</text>
</comment>
<dbReference type="InterPro" id="IPR003488">
    <property type="entry name" value="DprA"/>
</dbReference>
<dbReference type="PANTHER" id="PTHR43022:SF1">
    <property type="entry name" value="PROTEIN SMF"/>
    <property type="match status" value="1"/>
</dbReference>
<dbReference type="Gene3D" id="3.40.50.450">
    <property type="match status" value="1"/>
</dbReference>
<accession>A0A845QX20</accession>
<dbReference type="GO" id="GO:0009294">
    <property type="term" value="P:DNA-mediated transformation"/>
    <property type="evidence" value="ECO:0007669"/>
    <property type="project" value="InterPro"/>
</dbReference>
<organism evidence="3 4">
    <name type="scientific">Senegalia massiliensis</name>
    <dbReference type="NCBI Taxonomy" id="1720316"/>
    <lineage>
        <taxon>Bacteria</taxon>
        <taxon>Bacillati</taxon>
        <taxon>Bacillota</taxon>
        <taxon>Clostridia</taxon>
        <taxon>Eubacteriales</taxon>
        <taxon>Clostridiaceae</taxon>
        <taxon>Senegalia</taxon>
    </lineage>
</organism>
<sequence>MNKYLIALKELKVNNELILKMLKIFQLIDFKLLFEGKYLDIEFKHNIKFDKYANTFSDVPKLNDAIKKAKEIIALSKENKIKITNIKDKKYPYNLKLIDNPPAILYYKGRAFYKKHRKSIACVGTRSITSFGINASEAIIPSLVKEGFTIISGLAIGIDTVSHKICLDNGGTAIAVLAHGLDAIYPKSNKDLYNRILENNGLVVSEYPIGTKPDKFRFVERNRLVSGLSKGTIVFETKEKSGTMHTVNYTLEQDKPVFCPLPQEAGLTTTALIKLIQQGKAISIPSQNAFERVVLGTGYKIKDKDKVNKLKKKSASNIINSSKIDYKELDKAFNFDEKKYSGIRVDKDLYLKYREVLKENNLTNKEMFNAFMLSVINSNSSNKK</sequence>
<dbReference type="EMBL" id="QXXA01000009">
    <property type="protein sequence ID" value="NBI06831.1"/>
    <property type="molecule type" value="Genomic_DNA"/>
</dbReference>
<dbReference type="InterPro" id="IPR057666">
    <property type="entry name" value="DrpA_SLOG"/>
</dbReference>
<proteinExistence type="inferred from homology"/>
<dbReference type="NCBIfam" id="TIGR00732">
    <property type="entry name" value="dprA"/>
    <property type="match status" value="1"/>
</dbReference>
<evidence type="ECO:0000313" key="4">
    <source>
        <dbReference type="Proteomes" id="UP000467132"/>
    </source>
</evidence>
<dbReference type="RefSeq" id="WP_160197317.1">
    <property type="nucleotide sequence ID" value="NZ_QXXA01000009.1"/>
</dbReference>
<evidence type="ECO:0000313" key="3">
    <source>
        <dbReference type="EMBL" id="NBI06831.1"/>
    </source>
</evidence>
<dbReference type="SUPFAM" id="SSF102405">
    <property type="entry name" value="MCP/YpsA-like"/>
    <property type="match status" value="1"/>
</dbReference>
<name>A0A845QX20_9CLOT</name>
<dbReference type="AlphaFoldDB" id="A0A845QX20"/>
<dbReference type="Pfam" id="PF02481">
    <property type="entry name" value="DNA_processg_A"/>
    <property type="match status" value="1"/>
</dbReference>
<evidence type="ECO:0000256" key="1">
    <source>
        <dbReference type="ARBA" id="ARBA00006525"/>
    </source>
</evidence>
<feature type="domain" description="Smf/DprA SLOG" evidence="2">
    <location>
        <begin position="83"/>
        <end position="284"/>
    </location>
</feature>
<reference evidence="3 4" key="1">
    <citation type="submission" date="2018-08" db="EMBL/GenBank/DDBJ databases">
        <title>Murine metabolic-syndrome-specific gut microbial biobank.</title>
        <authorList>
            <person name="Liu C."/>
        </authorList>
    </citation>
    <scope>NUCLEOTIDE SEQUENCE [LARGE SCALE GENOMIC DNA]</scope>
    <source>
        <strain evidence="3 4">583</strain>
    </source>
</reference>
<dbReference type="OrthoDB" id="9785707at2"/>
<comment type="caution">
    <text evidence="3">The sequence shown here is derived from an EMBL/GenBank/DDBJ whole genome shotgun (WGS) entry which is preliminary data.</text>
</comment>
<dbReference type="PANTHER" id="PTHR43022">
    <property type="entry name" value="PROTEIN SMF"/>
    <property type="match status" value="1"/>
</dbReference>
<protein>
    <submittedName>
        <fullName evidence="3">DNA-protecting protein DprA</fullName>
    </submittedName>
</protein>
<gene>
    <name evidence="3" type="primary">dprA</name>
    <name evidence="3" type="ORF">D3Z33_08200</name>
</gene>
<evidence type="ECO:0000259" key="2">
    <source>
        <dbReference type="Pfam" id="PF02481"/>
    </source>
</evidence>